<sequence>MTDTTRESGIPAPSRRALLGAAWSAPVIVAAGTAPAYAASAAATLVFDTFVAYPDNYAGATPNRIKGHVQIQRPWSATAPAVKSLTVTVPLPVAVAAGSKAVSVSGTGWAGGSVTGPANGTYSYTFTWTGTLNNTTSSTPELRFLVKRTDVAPTVATLTAYVTSPHATPTNRTIEARI</sequence>
<gene>
    <name evidence="1" type="ORF">NOCA1250078</name>
</gene>
<dbReference type="InterPro" id="IPR006311">
    <property type="entry name" value="TAT_signal"/>
</dbReference>
<protein>
    <submittedName>
        <fullName evidence="1">Uncharacterized protein</fullName>
    </submittedName>
</protein>
<accession>A0A2P2CHR9</accession>
<name>A0A2P2CHR9_9ZZZZ</name>
<organism evidence="1">
    <name type="scientific">metagenome</name>
    <dbReference type="NCBI Taxonomy" id="256318"/>
    <lineage>
        <taxon>unclassified sequences</taxon>
        <taxon>metagenomes</taxon>
    </lineage>
</organism>
<proteinExistence type="predicted"/>
<dbReference type="AlphaFoldDB" id="A0A2P2CHR9"/>
<evidence type="ECO:0000313" key="1">
    <source>
        <dbReference type="EMBL" id="CUR61529.1"/>
    </source>
</evidence>
<reference evidence="1" key="1">
    <citation type="submission" date="2015-08" db="EMBL/GenBank/DDBJ databases">
        <authorList>
            <person name="Babu N.S."/>
            <person name="Beckwith C.J."/>
            <person name="Beseler K.G."/>
            <person name="Brison A."/>
            <person name="Carone J.V."/>
            <person name="Caskin T.P."/>
            <person name="Diamond M."/>
            <person name="Durham M.E."/>
            <person name="Foxe J.M."/>
            <person name="Go M."/>
            <person name="Henderson B.A."/>
            <person name="Jones I.B."/>
            <person name="McGettigan J.A."/>
            <person name="Micheletti S.J."/>
            <person name="Nasrallah M.E."/>
            <person name="Ortiz D."/>
            <person name="Piller C.R."/>
            <person name="Privatt S.R."/>
            <person name="Schneider S.L."/>
            <person name="Sharp S."/>
            <person name="Smith T.C."/>
            <person name="Stanton J.D."/>
            <person name="Ullery H.E."/>
            <person name="Wilson R.J."/>
            <person name="Serrano M.G."/>
            <person name="Buck G."/>
            <person name="Lee V."/>
            <person name="Wang Y."/>
            <person name="Carvalho R."/>
            <person name="Voegtly L."/>
            <person name="Shi R."/>
            <person name="Duckworth R."/>
            <person name="Johnson A."/>
            <person name="Loviza R."/>
            <person name="Walstead R."/>
            <person name="Shah Z."/>
            <person name="Kiflezghi M."/>
            <person name="Wade K."/>
            <person name="Ball S.L."/>
            <person name="Bradley K.W."/>
            <person name="Asai D.J."/>
            <person name="Bowman C.A."/>
            <person name="Russell D.A."/>
            <person name="Pope W.H."/>
            <person name="Jacobs-Sera D."/>
            <person name="Hendrix R.W."/>
            <person name="Hatfull G.F."/>
        </authorList>
    </citation>
    <scope>NUCLEOTIDE SEQUENCE</scope>
</reference>
<dbReference type="PROSITE" id="PS51318">
    <property type="entry name" value="TAT"/>
    <property type="match status" value="1"/>
</dbReference>
<dbReference type="EMBL" id="CZKB01000018">
    <property type="protein sequence ID" value="CUR61529.1"/>
    <property type="molecule type" value="Genomic_DNA"/>
</dbReference>